<evidence type="ECO:0000256" key="13">
    <source>
        <dbReference type="ARBA" id="ARBA00023136"/>
    </source>
</evidence>
<evidence type="ECO:0000256" key="3">
    <source>
        <dbReference type="ARBA" id="ARBA00004728"/>
    </source>
</evidence>
<feature type="domain" description="Phospholipid/glycerol acyltransferase" evidence="19">
    <location>
        <begin position="65"/>
        <end position="177"/>
    </location>
</feature>
<keyword evidence="16 18" id="KW-0012">Acyltransferase</keyword>
<comment type="domain">
    <text evidence="18">The HXXXXD motif is essential for acyltransferase activity and may constitute the binding site for the phosphate moiety of the glycerol-3-phosphate.</text>
</comment>
<reference evidence="21" key="1">
    <citation type="journal article" date="2019" name="Int. J. Syst. Evol. Microbiol.">
        <title>The Global Catalogue of Microorganisms (GCM) 10K type strain sequencing project: providing services to taxonomists for standard genome sequencing and annotation.</title>
        <authorList>
            <consortium name="The Broad Institute Genomics Platform"/>
            <consortium name="The Broad Institute Genome Sequencing Center for Infectious Disease"/>
            <person name="Wu L."/>
            <person name="Ma J."/>
        </authorList>
    </citation>
    <scope>NUCLEOTIDE SEQUENCE [LARGE SCALE GENOMIC DNA]</scope>
    <source>
        <strain evidence="21">JCM 18423</strain>
    </source>
</reference>
<evidence type="ECO:0000256" key="18">
    <source>
        <dbReference type="RuleBase" id="RU361267"/>
    </source>
</evidence>
<evidence type="ECO:0000256" key="7">
    <source>
        <dbReference type="ARBA" id="ARBA00016139"/>
    </source>
</evidence>
<evidence type="ECO:0000313" key="20">
    <source>
        <dbReference type="EMBL" id="GAA5084119.1"/>
    </source>
</evidence>
<evidence type="ECO:0000256" key="14">
    <source>
        <dbReference type="ARBA" id="ARBA00023209"/>
    </source>
</evidence>
<dbReference type="EMBL" id="BAABKD010000001">
    <property type="protein sequence ID" value="GAA5084119.1"/>
    <property type="molecule type" value="Genomic_DNA"/>
</dbReference>
<keyword evidence="9 18" id="KW-0444">Lipid biosynthesis</keyword>
<dbReference type="NCBIfam" id="TIGR00530">
    <property type="entry name" value="AGP_acyltrn"/>
    <property type="match status" value="1"/>
</dbReference>
<dbReference type="SUPFAM" id="SSF69593">
    <property type="entry name" value="Glycerol-3-phosphate (1)-acyltransferase"/>
    <property type="match status" value="1"/>
</dbReference>
<keyword evidence="15 18" id="KW-1208">Phospholipid metabolism</keyword>
<evidence type="ECO:0000256" key="4">
    <source>
        <dbReference type="ARBA" id="ARBA00005189"/>
    </source>
</evidence>
<keyword evidence="12 18" id="KW-0443">Lipid metabolism</keyword>
<protein>
    <recommendedName>
        <fullName evidence="7 18">1-acyl-sn-glycerol-3-phosphate acyltransferase</fullName>
        <ecNumber evidence="6 18">2.3.1.51</ecNumber>
    </recommendedName>
</protein>
<sequence>MWRFVWRLSALFLWVGLGLLLLALVFPFLQQAGRNQQIRWWSRGLLHWCGVRVDYIGQVVTATPVLFVSNHVSWLDIFILNAQRATAFVAKSEIRRWPVLGWLVAGAGTVFIERGQRQAIKYVSEQMQALFRQNQAIGLFPEGTTSDGLAVGSFHASLFETALSTGVDIQPLVLRFYDGEQRSPRVAFVGEQSLLQNMWLLLSRPGVRVECEFLAVLPHAQNRQQGRVETALQAQTAIQKAL</sequence>
<keyword evidence="10" id="KW-0997">Cell inner membrane</keyword>
<organism evidence="20 21">
    <name type="scientific">Paenalcaligenes hermetiae</name>
    <dbReference type="NCBI Taxonomy" id="1157987"/>
    <lineage>
        <taxon>Bacteria</taxon>
        <taxon>Pseudomonadati</taxon>
        <taxon>Pseudomonadota</taxon>
        <taxon>Betaproteobacteria</taxon>
        <taxon>Burkholderiales</taxon>
        <taxon>Alcaligenaceae</taxon>
        <taxon>Paenalcaligenes</taxon>
    </lineage>
</organism>
<evidence type="ECO:0000256" key="12">
    <source>
        <dbReference type="ARBA" id="ARBA00023098"/>
    </source>
</evidence>
<evidence type="ECO:0000259" key="19">
    <source>
        <dbReference type="SMART" id="SM00563"/>
    </source>
</evidence>
<dbReference type="PANTHER" id="PTHR10434">
    <property type="entry name" value="1-ACYL-SN-GLYCEROL-3-PHOSPHATE ACYLTRANSFERASE"/>
    <property type="match status" value="1"/>
</dbReference>
<evidence type="ECO:0000256" key="1">
    <source>
        <dbReference type="ARBA" id="ARBA00001141"/>
    </source>
</evidence>
<dbReference type="Pfam" id="PF01553">
    <property type="entry name" value="Acyltransferase"/>
    <property type="match status" value="1"/>
</dbReference>
<gene>
    <name evidence="20" type="ORF">GCM10023337_01360</name>
</gene>
<evidence type="ECO:0000256" key="8">
    <source>
        <dbReference type="ARBA" id="ARBA00022475"/>
    </source>
</evidence>
<evidence type="ECO:0000256" key="9">
    <source>
        <dbReference type="ARBA" id="ARBA00022516"/>
    </source>
</evidence>
<dbReference type="EC" id="2.3.1.51" evidence="6 18"/>
<keyword evidence="11 18" id="KW-0808">Transferase</keyword>
<evidence type="ECO:0000256" key="2">
    <source>
        <dbReference type="ARBA" id="ARBA00004417"/>
    </source>
</evidence>
<dbReference type="SMART" id="SM00563">
    <property type="entry name" value="PlsC"/>
    <property type="match status" value="1"/>
</dbReference>
<evidence type="ECO:0000313" key="21">
    <source>
        <dbReference type="Proteomes" id="UP001500227"/>
    </source>
</evidence>
<comment type="catalytic activity">
    <reaction evidence="1 18">
        <text>a 1-acyl-sn-glycero-3-phosphate + an acyl-CoA = a 1,2-diacyl-sn-glycero-3-phosphate + CoA</text>
        <dbReference type="Rhea" id="RHEA:19709"/>
        <dbReference type="ChEBI" id="CHEBI:57287"/>
        <dbReference type="ChEBI" id="CHEBI:57970"/>
        <dbReference type="ChEBI" id="CHEBI:58342"/>
        <dbReference type="ChEBI" id="CHEBI:58608"/>
        <dbReference type="EC" id="2.3.1.51"/>
    </reaction>
</comment>
<evidence type="ECO:0000256" key="5">
    <source>
        <dbReference type="ARBA" id="ARBA00008655"/>
    </source>
</evidence>
<dbReference type="InterPro" id="IPR002123">
    <property type="entry name" value="Plipid/glycerol_acylTrfase"/>
</dbReference>
<evidence type="ECO:0000256" key="15">
    <source>
        <dbReference type="ARBA" id="ARBA00023264"/>
    </source>
</evidence>
<evidence type="ECO:0000256" key="17">
    <source>
        <dbReference type="ARBA" id="ARBA00037183"/>
    </source>
</evidence>
<comment type="subcellular location">
    <subcellularLocation>
        <location evidence="2">Cell inner membrane</location>
        <topology evidence="2">Peripheral membrane protein</topology>
    </subcellularLocation>
</comment>
<dbReference type="Proteomes" id="UP001500227">
    <property type="component" value="Unassembled WGS sequence"/>
</dbReference>
<dbReference type="InterPro" id="IPR004552">
    <property type="entry name" value="AGP_acyltrans"/>
</dbReference>
<comment type="pathway">
    <text evidence="3">Phospholipid metabolism; CDP-diacylglycerol biosynthesis; CDP-diacylglycerol from sn-glycerol 3-phosphate: step 2/3.</text>
</comment>
<comment type="caution">
    <text evidence="20">The sequence shown here is derived from an EMBL/GenBank/DDBJ whole genome shotgun (WGS) entry which is preliminary data.</text>
</comment>
<name>A0ABP9LRI1_9BURK</name>
<evidence type="ECO:0000256" key="16">
    <source>
        <dbReference type="ARBA" id="ARBA00023315"/>
    </source>
</evidence>
<dbReference type="PANTHER" id="PTHR10434:SF59">
    <property type="entry name" value="1-ACYL-SN-GLYCEROL-3-PHOSPHATE ACYLTRANSFERASE"/>
    <property type="match status" value="1"/>
</dbReference>
<keyword evidence="13" id="KW-0472">Membrane</keyword>
<evidence type="ECO:0000256" key="10">
    <source>
        <dbReference type="ARBA" id="ARBA00022519"/>
    </source>
</evidence>
<comment type="function">
    <text evidence="17">Converts lysophosphatidic acid (LPA) into phosphatidic acid by incorporating acyl moiety at the 2 position.</text>
</comment>
<keyword evidence="14 18" id="KW-0594">Phospholipid biosynthesis</keyword>
<evidence type="ECO:0000256" key="6">
    <source>
        <dbReference type="ARBA" id="ARBA00013211"/>
    </source>
</evidence>
<comment type="similarity">
    <text evidence="5 18">Belongs to the 1-acyl-sn-glycerol-3-phosphate acyltransferase family.</text>
</comment>
<accession>A0ABP9LRI1</accession>
<keyword evidence="21" id="KW-1185">Reference proteome</keyword>
<evidence type="ECO:0000256" key="11">
    <source>
        <dbReference type="ARBA" id="ARBA00022679"/>
    </source>
</evidence>
<keyword evidence="8" id="KW-1003">Cell membrane</keyword>
<comment type="pathway">
    <text evidence="4">Lipid metabolism.</text>
</comment>
<dbReference type="GO" id="GO:0016746">
    <property type="term" value="F:acyltransferase activity"/>
    <property type="evidence" value="ECO:0007669"/>
    <property type="project" value="UniProtKB-KW"/>
</dbReference>
<proteinExistence type="inferred from homology"/>
<dbReference type="CDD" id="cd07989">
    <property type="entry name" value="LPLAT_AGPAT-like"/>
    <property type="match status" value="1"/>
</dbReference>